<proteinExistence type="predicted"/>
<name>A0A2L0FB48_SORCE</name>
<dbReference type="AlphaFoldDB" id="A0A2L0FB48"/>
<accession>A0A2L0FB48</accession>
<feature type="compositionally biased region" description="Gly residues" evidence="1">
    <location>
        <begin position="42"/>
        <end position="74"/>
    </location>
</feature>
<evidence type="ECO:0000313" key="3">
    <source>
        <dbReference type="Proteomes" id="UP000238348"/>
    </source>
</evidence>
<feature type="region of interest" description="Disordered" evidence="1">
    <location>
        <begin position="38"/>
        <end position="83"/>
    </location>
</feature>
<dbReference type="EMBL" id="CP012673">
    <property type="protein sequence ID" value="AUX48784.1"/>
    <property type="molecule type" value="Genomic_DNA"/>
</dbReference>
<reference evidence="2 3" key="1">
    <citation type="submission" date="2015-09" db="EMBL/GenBank/DDBJ databases">
        <title>Sorangium comparison.</title>
        <authorList>
            <person name="Zaburannyi N."/>
            <person name="Bunk B."/>
            <person name="Overmann J."/>
            <person name="Mueller R."/>
        </authorList>
    </citation>
    <scope>NUCLEOTIDE SEQUENCE [LARGE SCALE GENOMIC DNA]</scope>
    <source>
        <strain evidence="2 3">So ce26</strain>
    </source>
</reference>
<dbReference type="PROSITE" id="PS51257">
    <property type="entry name" value="PROKAR_LIPOPROTEIN"/>
    <property type="match status" value="1"/>
</dbReference>
<dbReference type="Proteomes" id="UP000238348">
    <property type="component" value="Chromosome"/>
</dbReference>
<protein>
    <submittedName>
        <fullName evidence="2">Uncharacterized protein</fullName>
    </submittedName>
</protein>
<gene>
    <name evidence="2" type="ORF">SOCE26_103250</name>
</gene>
<sequence>MMREHYGHTGGSGVRRKLGLILGLVLVAACGQQVRNFDGSSSSGGVGTGGGPPGSGGGGGATGGDGAGGAGTGGDASSPHWDTFERIGHDDLANQVSNFLPQVAVSANGDALLVFYDQDTVWARRYVKESDSWDPLLQINNAASRGVNARVAIDAEGNGVVVWYSHVVGGAVFGKRFTASLGWPAGWGAVETVAAGTAGTSRQSTTLAMTPAGHAAVGIDVYTAESSAREGYLAIYEVGQGWRTPVKVSGSTTSCNGTAVGVSTVGTTLRAVAAWFQSDDERLNVLGNVYTYDLTTHSGSAGSPQALEADDTLDHLSPHVVMDGSGNATVVFLQRDSTSSVSHVIANRYSGGVWTGATGVDTAGEHASNYAVAVNAEGEGVVVFRQCGAACAIWARRFSAANFQPPDKLSIDEDSAGEPDVAVDGAGRGLAVWQQDAAALQSIFASELSPALGWSAAHALEDDNAADHWKPAVAFGPNGTGIAAWVHETTTANDVLRRSIFAEVYKY</sequence>
<evidence type="ECO:0000256" key="1">
    <source>
        <dbReference type="SAM" id="MobiDB-lite"/>
    </source>
</evidence>
<organism evidence="2 3">
    <name type="scientific">Sorangium cellulosum</name>
    <name type="common">Polyangium cellulosum</name>
    <dbReference type="NCBI Taxonomy" id="56"/>
    <lineage>
        <taxon>Bacteria</taxon>
        <taxon>Pseudomonadati</taxon>
        <taxon>Myxococcota</taxon>
        <taxon>Polyangia</taxon>
        <taxon>Polyangiales</taxon>
        <taxon>Polyangiaceae</taxon>
        <taxon>Sorangium</taxon>
    </lineage>
</organism>
<evidence type="ECO:0000313" key="2">
    <source>
        <dbReference type="EMBL" id="AUX48784.1"/>
    </source>
</evidence>